<organism evidence="1 2">
    <name type="scientific">Nocardia puris</name>
    <dbReference type="NCBI Taxonomy" id="208602"/>
    <lineage>
        <taxon>Bacteria</taxon>
        <taxon>Bacillati</taxon>
        <taxon>Actinomycetota</taxon>
        <taxon>Actinomycetes</taxon>
        <taxon>Mycobacteriales</taxon>
        <taxon>Nocardiaceae</taxon>
        <taxon>Nocardia</taxon>
    </lineage>
</organism>
<dbReference type="STRING" id="1210090.GCA_001613185_00930"/>
<keyword evidence="2" id="KW-1185">Reference proteome</keyword>
<protein>
    <submittedName>
        <fullName evidence="1">Uncharacterized protein</fullName>
    </submittedName>
</protein>
<sequence length="259" mass="28531">MTEKFDPDGSLKLLRKRLEEWARQVPSSTRGPDPYYGEPECPQWWHLAQVLEGHRAQEISSRAAMRLARELIQRHYVDHPIWSRSARGAMVISAWNGDWWEYGSPIPELGTLPGPLWVVSSNAPGYMPADTDPLRVHVSGEADAGVLARHLADLMIRDGEAQEDEFPDSADDLGGWASDCAVVESLRPGGSMLTDISFSLARAIAAGEMFSYVVNWSGDSVSYFATPVADEDDEVCSDEACDYCFVDSPAVDELAHDAA</sequence>
<evidence type="ECO:0000313" key="2">
    <source>
        <dbReference type="Proteomes" id="UP000252586"/>
    </source>
</evidence>
<dbReference type="EMBL" id="QNRE01000004">
    <property type="protein sequence ID" value="RBO91307.1"/>
    <property type="molecule type" value="Genomic_DNA"/>
</dbReference>
<dbReference type="AlphaFoldDB" id="A0A366DMH8"/>
<proteinExistence type="predicted"/>
<comment type="caution">
    <text evidence="1">The sequence shown here is derived from an EMBL/GenBank/DDBJ whole genome shotgun (WGS) entry which is preliminary data.</text>
</comment>
<dbReference type="RefSeq" id="WP_147265795.1">
    <property type="nucleotide sequence ID" value="NZ_QNRE01000004.1"/>
</dbReference>
<evidence type="ECO:0000313" key="1">
    <source>
        <dbReference type="EMBL" id="RBO91307.1"/>
    </source>
</evidence>
<reference evidence="1 2" key="1">
    <citation type="submission" date="2018-06" db="EMBL/GenBank/DDBJ databases">
        <title>Genomic Encyclopedia of Type Strains, Phase IV (KMG-IV): sequencing the most valuable type-strain genomes for metagenomic binning, comparative biology and taxonomic classification.</title>
        <authorList>
            <person name="Goeker M."/>
        </authorList>
    </citation>
    <scope>NUCLEOTIDE SEQUENCE [LARGE SCALE GENOMIC DNA]</scope>
    <source>
        <strain evidence="1 2">DSM 44599</strain>
    </source>
</reference>
<dbReference type="OrthoDB" id="10011712at2"/>
<gene>
    <name evidence="1" type="ORF">DFR74_1049</name>
</gene>
<accession>A0A366DMH8</accession>
<dbReference type="Proteomes" id="UP000252586">
    <property type="component" value="Unassembled WGS sequence"/>
</dbReference>
<name>A0A366DMH8_9NOCA</name>